<dbReference type="Pfam" id="PF00646">
    <property type="entry name" value="F-box"/>
    <property type="match status" value="1"/>
</dbReference>
<dbReference type="CDD" id="cd09917">
    <property type="entry name" value="F-box_SF"/>
    <property type="match status" value="1"/>
</dbReference>
<dbReference type="Proteomes" id="UP001202328">
    <property type="component" value="Unassembled WGS sequence"/>
</dbReference>
<dbReference type="InterPro" id="IPR013187">
    <property type="entry name" value="F-box-assoc_dom_typ3"/>
</dbReference>
<gene>
    <name evidence="4" type="ORF">MKW98_020839</name>
</gene>
<dbReference type="AlphaFoldDB" id="A0AAD4TIE9"/>
<reference evidence="4" key="1">
    <citation type="submission" date="2022-04" db="EMBL/GenBank/DDBJ databases">
        <title>A functionally conserved STORR gene fusion in Papaver species that diverged 16.8 million years ago.</title>
        <authorList>
            <person name="Catania T."/>
        </authorList>
    </citation>
    <scope>NUCLEOTIDE SEQUENCE</scope>
    <source>
        <strain evidence="4">S-188037</strain>
    </source>
</reference>
<comment type="caution">
    <text evidence="4">The sequence shown here is derived from an EMBL/GenBank/DDBJ whole genome shotgun (WGS) entry which is preliminary data.</text>
</comment>
<dbReference type="Pfam" id="PF08268">
    <property type="entry name" value="FBA_3"/>
    <property type="match status" value="1"/>
</dbReference>
<feature type="region of interest" description="Disordered" evidence="1">
    <location>
        <begin position="366"/>
        <end position="387"/>
    </location>
</feature>
<dbReference type="PANTHER" id="PTHR31111:SF125">
    <property type="entry name" value="F-BOX PROTEIN CPR30-LIKE"/>
    <property type="match status" value="1"/>
</dbReference>
<evidence type="ECO:0000259" key="3">
    <source>
        <dbReference type="Pfam" id="PF08268"/>
    </source>
</evidence>
<evidence type="ECO:0000313" key="4">
    <source>
        <dbReference type="EMBL" id="KAI3958197.1"/>
    </source>
</evidence>
<name>A0AAD4TIE9_9MAGN</name>
<feature type="domain" description="F-box" evidence="2">
    <location>
        <begin position="23"/>
        <end position="57"/>
    </location>
</feature>
<evidence type="ECO:0000256" key="1">
    <source>
        <dbReference type="SAM" id="MobiDB-lite"/>
    </source>
</evidence>
<dbReference type="InterPro" id="IPR001810">
    <property type="entry name" value="F-box_dom"/>
</dbReference>
<sequence length="469" mass="54247">MKKQKTEEIEGEEVKLDDDFQISLPVELILEFLSRLPIKPLTILSCTNKYLYNTINLQNQQFTKSHFTNYSQKNPILVFYTNYEIFLQFPHAVQGGYKLISSGFGFDSINNEFKRLIIVLMFETKYPKCLLFTFGIKSSWTQVRSPNSGLLQTSTSAIFASYGAAAAGGGGALFWWTTDPQVILLFDLHEDKLQYIRIPVERIADTRMFEYKGFLVVHLKILKAYKDDQAWDKETIDISTYSIPFSDNLGFVSFTDNILLYWADPKSFQFFNLHRKCLKVVRNIGSGMNKKRLPHENICYLKTLLPVRAQKSDRAALTSMMVGSFKNIWSLRQPKTVRGFFYSYYQSKTSEYNFFLDELVDLLDGSNPTAQPETQEPQQYHQQEQKQQNRFTDFQYLADMRAAISAGQQALSESSRHFDEAEKALSESTRHFNETEKALSESARHFNEAENAVNHLELHIDRLFPDSSE</sequence>
<evidence type="ECO:0008006" key="6">
    <source>
        <dbReference type="Google" id="ProtNLM"/>
    </source>
</evidence>
<dbReference type="SUPFAM" id="SSF81383">
    <property type="entry name" value="F-box domain"/>
    <property type="match status" value="1"/>
</dbReference>
<evidence type="ECO:0000259" key="2">
    <source>
        <dbReference type="Pfam" id="PF00646"/>
    </source>
</evidence>
<accession>A0AAD4TIE9</accession>
<dbReference type="InterPro" id="IPR036047">
    <property type="entry name" value="F-box-like_dom_sf"/>
</dbReference>
<dbReference type="PANTHER" id="PTHR31111">
    <property type="entry name" value="BNAA05G37150D PROTEIN-RELATED"/>
    <property type="match status" value="1"/>
</dbReference>
<feature type="compositionally biased region" description="Low complexity" evidence="1">
    <location>
        <begin position="368"/>
        <end position="387"/>
    </location>
</feature>
<evidence type="ECO:0000313" key="5">
    <source>
        <dbReference type="Proteomes" id="UP001202328"/>
    </source>
</evidence>
<protein>
    <recommendedName>
        <fullName evidence="6">F-box domain-containing protein</fullName>
    </recommendedName>
</protein>
<feature type="domain" description="F-box associated beta-propeller type 3" evidence="3">
    <location>
        <begin position="86"/>
        <end position="217"/>
    </location>
</feature>
<organism evidence="4 5">
    <name type="scientific">Papaver atlanticum</name>
    <dbReference type="NCBI Taxonomy" id="357466"/>
    <lineage>
        <taxon>Eukaryota</taxon>
        <taxon>Viridiplantae</taxon>
        <taxon>Streptophyta</taxon>
        <taxon>Embryophyta</taxon>
        <taxon>Tracheophyta</taxon>
        <taxon>Spermatophyta</taxon>
        <taxon>Magnoliopsida</taxon>
        <taxon>Ranunculales</taxon>
        <taxon>Papaveraceae</taxon>
        <taxon>Papaveroideae</taxon>
        <taxon>Papaver</taxon>
    </lineage>
</organism>
<dbReference type="EMBL" id="JAJJMB010001184">
    <property type="protein sequence ID" value="KAI3958197.1"/>
    <property type="molecule type" value="Genomic_DNA"/>
</dbReference>
<proteinExistence type="predicted"/>
<keyword evidence="5" id="KW-1185">Reference proteome</keyword>